<dbReference type="AlphaFoldDB" id="A0A2H5XAC4"/>
<dbReference type="Proteomes" id="UP000236173">
    <property type="component" value="Unassembled WGS sequence"/>
</dbReference>
<dbReference type="SMART" id="SM00382">
    <property type="entry name" value="AAA"/>
    <property type="match status" value="1"/>
</dbReference>
<dbReference type="Gene3D" id="3.40.50.300">
    <property type="entry name" value="P-loop containing nucleotide triphosphate hydrolases"/>
    <property type="match status" value="1"/>
</dbReference>
<dbReference type="PANTHER" id="PTHR42711:SF4">
    <property type="entry name" value="ABC TRANSPORTER RELATED"/>
    <property type="match status" value="1"/>
</dbReference>
<reference evidence="6" key="1">
    <citation type="submission" date="2017-09" db="EMBL/GenBank/DDBJ databases">
        <title>Metaegenomics of thermophilic ammonia-oxidizing enrichment culture.</title>
        <authorList>
            <person name="Kato S."/>
            <person name="Suzuki K."/>
        </authorList>
    </citation>
    <scope>NUCLEOTIDE SEQUENCE [LARGE SCALE GENOMIC DNA]</scope>
</reference>
<name>A0A2H5XAC4_9BACT</name>
<evidence type="ECO:0000256" key="1">
    <source>
        <dbReference type="ARBA" id="ARBA00022448"/>
    </source>
</evidence>
<protein>
    <submittedName>
        <fullName evidence="5">ABC transporter ATP-binding protein NatA</fullName>
    </submittedName>
</protein>
<evidence type="ECO:0000256" key="3">
    <source>
        <dbReference type="ARBA" id="ARBA00022840"/>
    </source>
</evidence>
<sequence length="342" mass="38162">MDVCVQVVELCKYYTVHEREPGLWNALRSLLRRRYRLVKAVDGISFTIGRGEVVGFLGPNGAGKTTTLKVLAGLLCPTGGTVRVLGYDPFQRHPDFLRRITLVMGQRSQLVWDLPPMETFLLNKAIYDLSDADFRDALDELVELLDLAPLLSKPVRQLSLGERMRCELAAALLHRPQVLFLDEPTLGLDVLAQAQIRRFVHEYNRRRQATVLLTSHYMDDVLALCQRVMVINHGRLIYDGDLTALLHRYGQKKVLQVVLDDSVPVSVLERWGEVVACHDRRVTLRVPREATSAVAAELLAAVPVRDLTIEEPPIEEIIAALFNTPAQLTGISCTAVSVGNGA</sequence>
<keyword evidence="3 5" id="KW-0067">ATP-binding</keyword>
<evidence type="ECO:0000256" key="2">
    <source>
        <dbReference type="ARBA" id="ARBA00022741"/>
    </source>
</evidence>
<comment type="caution">
    <text evidence="5">The sequence shown here is derived from an EMBL/GenBank/DDBJ whole genome shotgun (WGS) entry which is preliminary data.</text>
</comment>
<dbReference type="PROSITE" id="PS50893">
    <property type="entry name" value="ABC_TRANSPORTER_2"/>
    <property type="match status" value="1"/>
</dbReference>
<dbReference type="EMBL" id="BEHT01000006">
    <property type="protein sequence ID" value="GBC98138.1"/>
    <property type="molecule type" value="Genomic_DNA"/>
</dbReference>
<organism evidence="5 6">
    <name type="scientific">Candidatus Fervidibacter japonicus</name>
    <dbReference type="NCBI Taxonomy" id="2035412"/>
    <lineage>
        <taxon>Bacteria</taxon>
        <taxon>Candidatus Fervidibacterota</taxon>
        <taxon>Candidatus Fervidibacter</taxon>
    </lineage>
</organism>
<keyword evidence="2" id="KW-0547">Nucleotide-binding</keyword>
<dbReference type="InterPro" id="IPR027417">
    <property type="entry name" value="P-loop_NTPase"/>
</dbReference>
<evidence type="ECO:0000313" key="6">
    <source>
        <dbReference type="Proteomes" id="UP000236173"/>
    </source>
</evidence>
<feature type="domain" description="ABC transporter" evidence="4">
    <location>
        <begin position="25"/>
        <end position="258"/>
    </location>
</feature>
<keyword evidence="1" id="KW-0813">Transport</keyword>
<accession>A0A2H5XAC4</accession>
<dbReference type="InterPro" id="IPR003593">
    <property type="entry name" value="AAA+_ATPase"/>
</dbReference>
<dbReference type="GO" id="GO:0005524">
    <property type="term" value="F:ATP binding"/>
    <property type="evidence" value="ECO:0007669"/>
    <property type="project" value="UniProtKB-KW"/>
</dbReference>
<dbReference type="SUPFAM" id="SSF52540">
    <property type="entry name" value="P-loop containing nucleoside triphosphate hydrolases"/>
    <property type="match status" value="1"/>
</dbReference>
<gene>
    <name evidence="5" type="primary">natA</name>
    <name evidence="5" type="ORF">HRbin17_00635</name>
</gene>
<dbReference type="PANTHER" id="PTHR42711">
    <property type="entry name" value="ABC TRANSPORTER ATP-BINDING PROTEIN"/>
    <property type="match status" value="1"/>
</dbReference>
<dbReference type="GO" id="GO:0016887">
    <property type="term" value="F:ATP hydrolysis activity"/>
    <property type="evidence" value="ECO:0007669"/>
    <property type="project" value="InterPro"/>
</dbReference>
<evidence type="ECO:0000313" key="5">
    <source>
        <dbReference type="EMBL" id="GBC98138.1"/>
    </source>
</evidence>
<evidence type="ECO:0000259" key="4">
    <source>
        <dbReference type="PROSITE" id="PS50893"/>
    </source>
</evidence>
<dbReference type="InterPro" id="IPR003439">
    <property type="entry name" value="ABC_transporter-like_ATP-bd"/>
</dbReference>
<proteinExistence type="predicted"/>
<dbReference type="Pfam" id="PF00005">
    <property type="entry name" value="ABC_tran"/>
    <property type="match status" value="1"/>
</dbReference>
<dbReference type="InterPro" id="IPR050763">
    <property type="entry name" value="ABC_transporter_ATP-binding"/>
</dbReference>